<evidence type="ECO:0000256" key="3">
    <source>
        <dbReference type="SAM" id="MobiDB-lite"/>
    </source>
</evidence>
<keyword evidence="1" id="KW-0064">Aspartyl protease</keyword>
<protein>
    <recommendedName>
        <fullName evidence="4">Integrase catalytic domain-containing protein</fullName>
    </recommendedName>
</protein>
<evidence type="ECO:0000256" key="2">
    <source>
        <dbReference type="ARBA" id="ARBA00022884"/>
    </source>
</evidence>
<feature type="region of interest" description="Disordered" evidence="3">
    <location>
        <begin position="495"/>
        <end position="529"/>
    </location>
</feature>
<proteinExistence type="predicted"/>
<dbReference type="SUPFAM" id="SSF53098">
    <property type="entry name" value="Ribonuclease H-like"/>
    <property type="match status" value="1"/>
</dbReference>
<dbReference type="InterPro" id="IPR025724">
    <property type="entry name" value="GAG-pre-integrase_dom"/>
</dbReference>
<dbReference type="AlphaFoldDB" id="A0A4S4M4D4"/>
<feature type="compositionally biased region" description="Basic and acidic residues" evidence="3">
    <location>
        <begin position="495"/>
        <end position="510"/>
    </location>
</feature>
<dbReference type="CDD" id="cd09272">
    <property type="entry name" value="RNase_HI_RT_Ty1"/>
    <property type="match status" value="1"/>
</dbReference>
<dbReference type="InterPro" id="IPR036397">
    <property type="entry name" value="RNaseH_sf"/>
</dbReference>
<keyword evidence="1" id="KW-0378">Hydrolase</keyword>
<dbReference type="Pfam" id="PF13976">
    <property type="entry name" value="gag_pre-integrs"/>
    <property type="match status" value="1"/>
</dbReference>
<sequence length="1080" mass="120517">MGSQPPAQAHLIELHTTAESSSPQQILHISTASPTPSNTTWLGDTGAASHVVRDRSLFHTYIETPGQTVKGAGTGTLLGRGTVKVIFRNGTTFFPALLTDVLHVPSIDYNLISLGRLTNADMSYFGKGDNITIYKNSVAVCIGKKDGHLYRLSIVPTPRPATILPVTTPRTWYEWHRTLGHLNIQQLKQLYSSSHSTGMHVDHTSDANFTCEDCIQAKHTITPTPKISRDPVQYKNFGDLFYLDVWGKSPIASLQGNVYFALFIDAATRFAFIFFMKQRDQIVQRIEEFQALLDNQYHTSITILRVDNAPELTDGVVRAWCNAHGVIIQTSTPYSPALQGSVERQNRVIAERGRAMLFSSKLPSFLWQEAFSYVIYLRNRSPTRALDGDTPFHALTRRLPDLTNIREFGTRLWALIPSPRQTKLTPKSEPYQFTGISEHSAGYRYFVPATRQILTSRNVIFPYYGVPSISPSMTTTPPAPSSDAISRLEGDYTANLDRDQDKPEKSETRSAVHISDPSDSSVPPIHRSTRQRHAVNYRDLANFGIDARNNASQDVERVYITQSSNPDEPTISEALSGPDAQAWTDAMKAELDQHAKIGTWKLVDLPAGQHAIGRRWVLLVKRNADGTVNKFKARLVAQGFSQIPGQDFSATYAPVMRLESFRVLLHIAASLDMEIDQVDVVGAYLQSELSENIFMNQPPGFEDGTGRVCLLQRALYGLKQAGRVWNTKLNGILVDRLHFIRLNADYCIYLRRAGDSLVIIIIHVDDMAIFASDKSLMTQVKAEIASHVPITDLGPIKFFLGLHVDRNRPKHSITLHQSKYIRTILDRFHQADAHTVSTPLDQSAKLCARTNIATGTSPEFPYANAIGSLMYAAVSTRPDISYAVQTLSQFTSNFDQSHINAVKHVFRYLKATPTLGITFRTSDVTLSGYSDADWGQDLTNRRSISGYFFMIGRSPISWSSKKQSTVALSSMEAEYLALSHATKESIWLRSLLRELGFPQANPSIIFCDNQSAIAFTRDNQFHARSKHIDIRHHFIRETIASKDIDVTYTPSQSNSADLLTKPLNRVAHARALALIGISPD</sequence>
<feature type="domain" description="Integrase catalytic" evidence="4">
    <location>
        <begin position="227"/>
        <end position="399"/>
    </location>
</feature>
<dbReference type="Pfam" id="PF22936">
    <property type="entry name" value="Pol_BBD"/>
    <property type="match status" value="1"/>
</dbReference>
<dbReference type="EMBL" id="SGPM01000512">
    <property type="protein sequence ID" value="THH19984.1"/>
    <property type="molecule type" value="Genomic_DNA"/>
</dbReference>
<dbReference type="GO" id="GO:0003723">
    <property type="term" value="F:RNA binding"/>
    <property type="evidence" value="ECO:0007669"/>
    <property type="project" value="UniProtKB-KW"/>
</dbReference>
<dbReference type="PROSITE" id="PS50994">
    <property type="entry name" value="INTEGRASE"/>
    <property type="match status" value="1"/>
</dbReference>
<accession>A0A4S4M4D4</accession>
<comment type="caution">
    <text evidence="5">The sequence shown here is derived from an EMBL/GenBank/DDBJ whole genome shotgun (WGS) entry which is preliminary data.</text>
</comment>
<evidence type="ECO:0000313" key="5">
    <source>
        <dbReference type="EMBL" id="THH19984.1"/>
    </source>
</evidence>
<dbReference type="GO" id="GO:0015074">
    <property type="term" value="P:DNA integration"/>
    <property type="evidence" value="ECO:0007669"/>
    <property type="project" value="InterPro"/>
</dbReference>
<dbReference type="OrthoDB" id="2742630at2759"/>
<evidence type="ECO:0000259" key="4">
    <source>
        <dbReference type="PROSITE" id="PS50994"/>
    </source>
</evidence>
<dbReference type="Pfam" id="PF25597">
    <property type="entry name" value="SH3_retrovirus"/>
    <property type="match status" value="1"/>
</dbReference>
<keyword evidence="2" id="KW-0694">RNA-binding</keyword>
<dbReference type="InterPro" id="IPR057670">
    <property type="entry name" value="SH3_retrovirus"/>
</dbReference>
<dbReference type="InterPro" id="IPR043502">
    <property type="entry name" value="DNA/RNA_pol_sf"/>
</dbReference>
<dbReference type="InterPro" id="IPR054722">
    <property type="entry name" value="PolX-like_BBD"/>
</dbReference>
<gene>
    <name evidence="5" type="ORF">EUX98_g8666</name>
</gene>
<evidence type="ECO:0000313" key="6">
    <source>
        <dbReference type="Proteomes" id="UP000308730"/>
    </source>
</evidence>
<organism evidence="5 6">
    <name type="scientific">Antrodiella citrinella</name>
    <dbReference type="NCBI Taxonomy" id="2447956"/>
    <lineage>
        <taxon>Eukaryota</taxon>
        <taxon>Fungi</taxon>
        <taxon>Dikarya</taxon>
        <taxon>Basidiomycota</taxon>
        <taxon>Agaricomycotina</taxon>
        <taxon>Agaricomycetes</taxon>
        <taxon>Polyporales</taxon>
        <taxon>Steccherinaceae</taxon>
        <taxon>Antrodiella</taxon>
    </lineage>
</organism>
<dbReference type="Pfam" id="PF00665">
    <property type="entry name" value="rve"/>
    <property type="match status" value="1"/>
</dbReference>
<feature type="compositionally biased region" description="Low complexity" evidence="3">
    <location>
        <begin position="512"/>
        <end position="526"/>
    </location>
</feature>
<dbReference type="GO" id="GO:0004190">
    <property type="term" value="F:aspartic-type endopeptidase activity"/>
    <property type="evidence" value="ECO:0007669"/>
    <property type="project" value="UniProtKB-KW"/>
</dbReference>
<dbReference type="InterPro" id="IPR001584">
    <property type="entry name" value="Integrase_cat-core"/>
</dbReference>
<dbReference type="PANTHER" id="PTHR11439">
    <property type="entry name" value="GAG-POL-RELATED RETROTRANSPOSON"/>
    <property type="match status" value="1"/>
</dbReference>
<feature type="region of interest" description="Disordered" evidence="3">
    <location>
        <begin position="18"/>
        <end position="39"/>
    </location>
</feature>
<name>A0A4S4M4D4_9APHY</name>
<dbReference type="Gene3D" id="3.30.420.10">
    <property type="entry name" value="Ribonuclease H-like superfamily/Ribonuclease H"/>
    <property type="match status" value="1"/>
</dbReference>
<evidence type="ECO:0000256" key="1">
    <source>
        <dbReference type="ARBA" id="ARBA00022750"/>
    </source>
</evidence>
<keyword evidence="6" id="KW-1185">Reference proteome</keyword>
<reference evidence="5 6" key="1">
    <citation type="submission" date="2019-02" db="EMBL/GenBank/DDBJ databases">
        <title>Genome sequencing of the rare red list fungi Antrodiella citrinella (Flaviporus citrinellus).</title>
        <authorList>
            <person name="Buettner E."/>
            <person name="Kellner H."/>
        </authorList>
    </citation>
    <scope>NUCLEOTIDE SEQUENCE [LARGE SCALE GENOMIC DNA]</scope>
    <source>
        <strain evidence="5 6">DSM 108506</strain>
    </source>
</reference>
<keyword evidence="1" id="KW-0645">Protease</keyword>
<dbReference type="Pfam" id="PF07727">
    <property type="entry name" value="RVT_2"/>
    <property type="match status" value="1"/>
</dbReference>
<dbReference type="PANTHER" id="PTHR11439:SF483">
    <property type="entry name" value="PEPTIDE SYNTHASE GLIP-LIKE, PUTATIVE (AFU_ORTHOLOGUE AFUA_3G12920)-RELATED"/>
    <property type="match status" value="1"/>
</dbReference>
<dbReference type="Proteomes" id="UP000308730">
    <property type="component" value="Unassembled WGS sequence"/>
</dbReference>
<dbReference type="GO" id="GO:0005634">
    <property type="term" value="C:nucleus"/>
    <property type="evidence" value="ECO:0007669"/>
    <property type="project" value="UniProtKB-ARBA"/>
</dbReference>
<dbReference type="InterPro" id="IPR013103">
    <property type="entry name" value="RVT_2"/>
</dbReference>
<dbReference type="InterPro" id="IPR012337">
    <property type="entry name" value="RNaseH-like_sf"/>
</dbReference>
<dbReference type="SUPFAM" id="SSF56672">
    <property type="entry name" value="DNA/RNA polymerases"/>
    <property type="match status" value="1"/>
</dbReference>